<evidence type="ECO:0000256" key="1">
    <source>
        <dbReference type="SAM" id="Phobius"/>
    </source>
</evidence>
<evidence type="ECO:0000313" key="3">
    <source>
        <dbReference type="Proteomes" id="UP000886741"/>
    </source>
</evidence>
<protein>
    <submittedName>
        <fullName evidence="2">Uncharacterized protein</fullName>
    </submittedName>
</protein>
<keyword evidence="1" id="KW-0812">Transmembrane</keyword>
<evidence type="ECO:0000313" key="2">
    <source>
        <dbReference type="EMBL" id="HIS64400.1"/>
    </source>
</evidence>
<proteinExistence type="predicted"/>
<comment type="caution">
    <text evidence="2">The sequence shown here is derived from an EMBL/GenBank/DDBJ whole genome shotgun (WGS) entry which is preliminary data.</text>
</comment>
<organism evidence="2 3">
    <name type="scientific">Candidatus Avoscillospira avistercoris</name>
    <dbReference type="NCBI Taxonomy" id="2840707"/>
    <lineage>
        <taxon>Bacteria</taxon>
        <taxon>Bacillati</taxon>
        <taxon>Bacillota</taxon>
        <taxon>Clostridia</taxon>
        <taxon>Eubacteriales</taxon>
        <taxon>Oscillospiraceae</taxon>
        <taxon>Oscillospiraceae incertae sedis</taxon>
        <taxon>Candidatus Avoscillospira</taxon>
    </lineage>
</organism>
<dbReference type="Proteomes" id="UP000886741">
    <property type="component" value="Unassembled WGS sequence"/>
</dbReference>
<dbReference type="Pfam" id="PF16945">
    <property type="entry name" value="Phage_r1t_holin"/>
    <property type="match status" value="1"/>
</dbReference>
<name>A0A9D1F8M6_9FIRM</name>
<dbReference type="EMBL" id="DVJJ01000053">
    <property type="protein sequence ID" value="HIS64400.1"/>
    <property type="molecule type" value="Genomic_DNA"/>
</dbReference>
<dbReference type="AlphaFoldDB" id="A0A9D1F8M6"/>
<dbReference type="InterPro" id="IPR020109">
    <property type="entry name" value="Holin_r1t"/>
</dbReference>
<gene>
    <name evidence="2" type="ORF">IAA83_03390</name>
</gene>
<reference evidence="2" key="2">
    <citation type="journal article" date="2021" name="PeerJ">
        <title>Extensive microbial diversity within the chicken gut microbiome revealed by metagenomics and culture.</title>
        <authorList>
            <person name="Gilroy R."/>
            <person name="Ravi A."/>
            <person name="Getino M."/>
            <person name="Pursley I."/>
            <person name="Horton D.L."/>
            <person name="Alikhan N.F."/>
            <person name="Baker D."/>
            <person name="Gharbi K."/>
            <person name="Hall N."/>
            <person name="Watson M."/>
            <person name="Adriaenssens E.M."/>
            <person name="Foster-Nyarko E."/>
            <person name="Jarju S."/>
            <person name="Secka A."/>
            <person name="Antonio M."/>
            <person name="Oren A."/>
            <person name="Chaudhuri R.R."/>
            <person name="La Ragione R."/>
            <person name="Hildebrand F."/>
            <person name="Pallen M.J."/>
        </authorList>
    </citation>
    <scope>NUCLEOTIDE SEQUENCE</scope>
    <source>
        <strain evidence="2">ChiBcec16-1751</strain>
    </source>
</reference>
<accession>A0A9D1F8M6</accession>
<keyword evidence="1" id="KW-0472">Membrane</keyword>
<reference evidence="2" key="1">
    <citation type="submission" date="2020-10" db="EMBL/GenBank/DDBJ databases">
        <authorList>
            <person name="Gilroy R."/>
        </authorList>
    </citation>
    <scope>NUCLEOTIDE SEQUENCE</scope>
    <source>
        <strain evidence="2">ChiBcec16-1751</strain>
    </source>
</reference>
<sequence length="52" mass="5397">MAQTALATMGTMATFFDVSWKGVISATLMAGVLSILGSIAKLRPINEPEQGA</sequence>
<keyword evidence="1" id="KW-1133">Transmembrane helix</keyword>
<feature type="transmembrane region" description="Helical" evidence="1">
    <location>
        <begin position="20"/>
        <end position="40"/>
    </location>
</feature>